<dbReference type="Proteomes" id="UP001054945">
    <property type="component" value="Unassembled WGS sequence"/>
</dbReference>
<protein>
    <submittedName>
        <fullName evidence="2">Uncharacterized protein</fullName>
    </submittedName>
</protein>
<dbReference type="EMBL" id="BPLR01011828">
    <property type="protein sequence ID" value="GIY49396.1"/>
    <property type="molecule type" value="Genomic_DNA"/>
</dbReference>
<proteinExistence type="predicted"/>
<keyword evidence="3" id="KW-1185">Reference proteome</keyword>
<feature type="region of interest" description="Disordered" evidence="1">
    <location>
        <begin position="1"/>
        <end position="38"/>
    </location>
</feature>
<dbReference type="AlphaFoldDB" id="A0AAV4TWE8"/>
<reference evidence="2 3" key="1">
    <citation type="submission" date="2021-06" db="EMBL/GenBank/DDBJ databases">
        <title>Caerostris extrusa draft genome.</title>
        <authorList>
            <person name="Kono N."/>
            <person name="Arakawa K."/>
        </authorList>
    </citation>
    <scope>NUCLEOTIDE SEQUENCE [LARGE SCALE GENOMIC DNA]</scope>
</reference>
<evidence type="ECO:0000313" key="2">
    <source>
        <dbReference type="EMBL" id="GIY49396.1"/>
    </source>
</evidence>
<name>A0AAV4TWE8_CAEEX</name>
<gene>
    <name evidence="2" type="ORF">CEXT_27971</name>
</gene>
<organism evidence="2 3">
    <name type="scientific">Caerostris extrusa</name>
    <name type="common">Bark spider</name>
    <name type="synonym">Caerostris bankana</name>
    <dbReference type="NCBI Taxonomy" id="172846"/>
    <lineage>
        <taxon>Eukaryota</taxon>
        <taxon>Metazoa</taxon>
        <taxon>Ecdysozoa</taxon>
        <taxon>Arthropoda</taxon>
        <taxon>Chelicerata</taxon>
        <taxon>Arachnida</taxon>
        <taxon>Araneae</taxon>
        <taxon>Araneomorphae</taxon>
        <taxon>Entelegynae</taxon>
        <taxon>Araneoidea</taxon>
        <taxon>Araneidae</taxon>
        <taxon>Caerostris</taxon>
    </lineage>
</organism>
<evidence type="ECO:0000256" key="1">
    <source>
        <dbReference type="SAM" id="MobiDB-lite"/>
    </source>
</evidence>
<accession>A0AAV4TWE8</accession>
<evidence type="ECO:0000313" key="3">
    <source>
        <dbReference type="Proteomes" id="UP001054945"/>
    </source>
</evidence>
<sequence>MRGTSLAVIQRDDRFSSPGRAPTGKKRKEWGSNFGHVPSTPIKKTPCRSYLNTNKEKSYSRSKLQMIWDYGLRIPTVARLPHRGGWGSE</sequence>
<comment type="caution">
    <text evidence="2">The sequence shown here is derived from an EMBL/GenBank/DDBJ whole genome shotgun (WGS) entry which is preliminary data.</text>
</comment>